<dbReference type="InterPro" id="IPR050682">
    <property type="entry name" value="ModA/WtpA"/>
</dbReference>
<reference evidence="1 4" key="2">
    <citation type="journal article" date="2020" name="FEMS Microbiol. Ecol.">
        <title>Temporal dynamics of bacterial communities during seed development and maturation.</title>
        <authorList>
            <person name="Chesneau G."/>
            <person name="Torres-Cortes G."/>
            <person name="Briand M."/>
            <person name="Darrasse A."/>
            <person name="Preveaux A."/>
            <person name="Marais C."/>
            <person name="Jacques M.A."/>
            <person name="Shade A."/>
            <person name="Barret M."/>
        </authorList>
    </citation>
    <scope>NUCLEOTIDE SEQUENCE [LARGE SCALE GENOMIC DNA]</scope>
    <source>
        <strain evidence="1 4">CFBP13732</strain>
    </source>
</reference>
<dbReference type="SUPFAM" id="SSF53850">
    <property type="entry name" value="Periplasmic binding protein-like II"/>
    <property type="match status" value="1"/>
</dbReference>
<dbReference type="OrthoDB" id="516817at2"/>
<sequence length="240" mass="26029">MMPPLQVLAAGSLRDVWPAIISAFQHHYPAGIVTQFGPAGLLRQRIERGEQCDLFVSASMMHPLALKRAGRAQDVGVCCHNLLCLSVSHRIPPAPWLELLGNPALRIATSTPGCDPCGDYTWLLFDRIERQYATLGEQLKQRALTLVGGEKSSPVPPGKRASQWIIQSGQADIFIGYQSYAQMLQAADGISTVFIPAEWQTRADYGYAVCRPAGKKLAEMLLTHAGQKIFVAAGFGAVTG</sequence>
<dbReference type="Gene3D" id="3.40.190.10">
    <property type="entry name" value="Periplasmic binding protein-like II"/>
    <property type="match status" value="2"/>
</dbReference>
<reference evidence="2 3" key="1">
    <citation type="journal article" date="2019" name="Sci. Rep.">
        <title>Differences in resource use lead to coexistence of seed-transmitted microbial populations.</title>
        <authorList>
            <person name="Torres-Cortes G."/>
            <person name="Garcia B.J."/>
            <person name="Compant S."/>
            <person name="Rezki S."/>
            <person name="Jones P."/>
            <person name="Preveaux A."/>
            <person name="Briand M."/>
            <person name="Roulet A."/>
            <person name="Bouchez O."/>
            <person name="Jacobson D."/>
            <person name="Barret M."/>
        </authorList>
    </citation>
    <scope>NUCLEOTIDE SEQUENCE [LARGE SCALE GENOMIC DNA]</scope>
    <source>
        <strain evidence="2 3">CFBP13511</strain>
    </source>
</reference>
<dbReference type="Pfam" id="PF13531">
    <property type="entry name" value="SBP_bac_11"/>
    <property type="match status" value="1"/>
</dbReference>
<evidence type="ECO:0000313" key="1">
    <source>
        <dbReference type="EMBL" id="MBD8107051.1"/>
    </source>
</evidence>
<evidence type="ECO:0000313" key="2">
    <source>
        <dbReference type="EMBL" id="TKJ91955.1"/>
    </source>
</evidence>
<dbReference type="EMBL" id="QGAC01000006">
    <property type="protein sequence ID" value="TKJ91955.1"/>
    <property type="molecule type" value="Genomic_DNA"/>
</dbReference>
<protein>
    <submittedName>
        <fullName evidence="2">Molybdenum ABC transporter substrate-binding protein</fullName>
    </submittedName>
    <submittedName>
        <fullName evidence="1">Substrate-binding domain-containing protein</fullName>
    </submittedName>
</protein>
<dbReference type="Proteomes" id="UP000306393">
    <property type="component" value="Unassembled WGS sequence"/>
</dbReference>
<dbReference type="STRING" id="1219360.GCA_001571305_01663"/>
<evidence type="ECO:0000313" key="3">
    <source>
        <dbReference type="Proteomes" id="UP000306393"/>
    </source>
</evidence>
<dbReference type="AlphaFoldDB" id="A0A357STF9"/>
<evidence type="ECO:0000313" key="4">
    <source>
        <dbReference type="Proteomes" id="UP000661012"/>
    </source>
</evidence>
<dbReference type="Proteomes" id="UP000661012">
    <property type="component" value="Unassembled WGS sequence"/>
</dbReference>
<keyword evidence="4" id="KW-1185">Reference proteome</keyword>
<comment type="caution">
    <text evidence="2">The sequence shown here is derived from an EMBL/GenBank/DDBJ whole genome shotgun (WGS) entry which is preliminary data.</text>
</comment>
<accession>A0A357STF9</accession>
<organism evidence="2 3">
    <name type="scientific">Erwinia persicina</name>
    <dbReference type="NCBI Taxonomy" id="55211"/>
    <lineage>
        <taxon>Bacteria</taxon>
        <taxon>Pseudomonadati</taxon>
        <taxon>Pseudomonadota</taxon>
        <taxon>Gammaproteobacteria</taxon>
        <taxon>Enterobacterales</taxon>
        <taxon>Erwiniaceae</taxon>
        <taxon>Erwinia</taxon>
    </lineage>
</organism>
<dbReference type="PANTHER" id="PTHR30632">
    <property type="entry name" value="MOLYBDATE-BINDING PERIPLASMIC PROTEIN"/>
    <property type="match status" value="1"/>
</dbReference>
<dbReference type="GO" id="GO:0015689">
    <property type="term" value="P:molybdate ion transport"/>
    <property type="evidence" value="ECO:0007669"/>
    <property type="project" value="TreeGrafter"/>
</dbReference>
<dbReference type="KEGG" id="epe:CI789_00960"/>
<dbReference type="EMBL" id="JACYNN010000006">
    <property type="protein sequence ID" value="MBD8107051.1"/>
    <property type="molecule type" value="Genomic_DNA"/>
</dbReference>
<proteinExistence type="predicted"/>
<dbReference type="GO" id="GO:0030973">
    <property type="term" value="F:molybdate ion binding"/>
    <property type="evidence" value="ECO:0007669"/>
    <property type="project" value="TreeGrafter"/>
</dbReference>
<name>A0A357STF9_9GAMM</name>
<dbReference type="PANTHER" id="PTHR30632:SF0">
    <property type="entry name" value="SULFATE-BINDING PROTEIN"/>
    <property type="match status" value="1"/>
</dbReference>
<gene>
    <name evidence="2" type="ORF">EpCFBP13511_07380</name>
    <name evidence="1" type="ORF">IFT93_11585</name>
</gene>